<keyword evidence="4" id="KW-1185">Reference proteome</keyword>
<sequence length="283" mass="32405">MNKVHTIQCGDFSLKVIEQGVGETLLIIGSADYYQRVMPESFYGHYHCVFVDHRGFSVCHRRVDESDVSLAQITQDIERVCCELNIRQCWILGHSGHAYMALDFTANSSGRIKGTILVGASPCLSKTMQALQFARWEADADENRKQIFNNNIIHLEFDIQNDPERKFVHVCCRLSAMRWFDANFNERFLWNDVPTHTAIFDKLWGNVFSEINILDYTTKIASPVLIISGSHDFSIAPPAAWLDIHPMFENAEHVLINNSGHTPMLEQPEAFDKALQQFLKKNR</sequence>
<accession>A0A0J5FUR6</accession>
<protein>
    <recommendedName>
        <fullName evidence="2">AB hydrolase-1 domain-containing protein</fullName>
    </recommendedName>
</protein>
<dbReference type="OrthoDB" id="9779853at2"/>
<dbReference type="STRING" id="880157.AB204_07555"/>
<dbReference type="PANTHER" id="PTHR43798:SF31">
    <property type="entry name" value="AB HYDROLASE SUPERFAMILY PROTEIN YCLE"/>
    <property type="match status" value="1"/>
</dbReference>
<proteinExistence type="predicted"/>
<dbReference type="InterPro" id="IPR000073">
    <property type="entry name" value="AB_hydrolase_1"/>
</dbReference>
<name>A0A0J5FUR6_9GAMM</name>
<keyword evidence="1" id="KW-0378">Hydrolase</keyword>
<dbReference type="PATRIC" id="fig|880157.4.peg.1589"/>
<dbReference type="AlphaFoldDB" id="A0A0J5FUR6"/>
<dbReference type="PANTHER" id="PTHR43798">
    <property type="entry name" value="MONOACYLGLYCEROL LIPASE"/>
    <property type="match status" value="1"/>
</dbReference>
<reference evidence="3 4" key="1">
    <citation type="submission" date="2015-06" db="EMBL/GenBank/DDBJ databases">
        <title>Draft Whole-Genome Sequence of the Entomopathogenic Bacterium Xenorhabdus khoisanae.</title>
        <authorList>
            <person name="Naidoo S."/>
            <person name="Featherston J."/>
            <person name="Gray V.M."/>
        </authorList>
    </citation>
    <scope>NUCLEOTIDE SEQUENCE [LARGE SCALE GENOMIC DNA]</scope>
    <source>
        <strain evidence="3 4">MCB</strain>
    </source>
</reference>
<dbReference type="Pfam" id="PF00561">
    <property type="entry name" value="Abhydrolase_1"/>
    <property type="match status" value="1"/>
</dbReference>
<dbReference type="Gene3D" id="3.40.50.1820">
    <property type="entry name" value="alpha/beta hydrolase"/>
    <property type="match status" value="1"/>
</dbReference>
<dbReference type="InterPro" id="IPR050266">
    <property type="entry name" value="AB_hydrolase_sf"/>
</dbReference>
<dbReference type="EMBL" id="LFCV01000042">
    <property type="protein sequence ID" value="KMJ45682.1"/>
    <property type="molecule type" value="Genomic_DNA"/>
</dbReference>
<dbReference type="GO" id="GO:0016787">
    <property type="term" value="F:hydrolase activity"/>
    <property type="evidence" value="ECO:0007669"/>
    <property type="project" value="UniProtKB-KW"/>
</dbReference>
<evidence type="ECO:0000259" key="2">
    <source>
        <dbReference type="Pfam" id="PF00561"/>
    </source>
</evidence>
<feature type="domain" description="AB hydrolase-1" evidence="2">
    <location>
        <begin position="29"/>
        <end position="267"/>
    </location>
</feature>
<evidence type="ECO:0000313" key="3">
    <source>
        <dbReference type="EMBL" id="KMJ45682.1"/>
    </source>
</evidence>
<dbReference type="GO" id="GO:0016020">
    <property type="term" value="C:membrane"/>
    <property type="evidence" value="ECO:0007669"/>
    <property type="project" value="TreeGrafter"/>
</dbReference>
<dbReference type="Proteomes" id="UP000036277">
    <property type="component" value="Unassembled WGS sequence"/>
</dbReference>
<comment type="caution">
    <text evidence="3">The sequence shown here is derived from an EMBL/GenBank/DDBJ whole genome shotgun (WGS) entry which is preliminary data.</text>
</comment>
<dbReference type="InterPro" id="IPR029058">
    <property type="entry name" value="AB_hydrolase_fold"/>
</dbReference>
<organism evidence="3 4">
    <name type="scientific">Xenorhabdus khoisanae</name>
    <dbReference type="NCBI Taxonomy" id="880157"/>
    <lineage>
        <taxon>Bacteria</taxon>
        <taxon>Pseudomonadati</taxon>
        <taxon>Pseudomonadota</taxon>
        <taxon>Gammaproteobacteria</taxon>
        <taxon>Enterobacterales</taxon>
        <taxon>Morganellaceae</taxon>
        <taxon>Xenorhabdus</taxon>
    </lineage>
</organism>
<dbReference type="SUPFAM" id="SSF53474">
    <property type="entry name" value="alpha/beta-Hydrolases"/>
    <property type="match status" value="1"/>
</dbReference>
<evidence type="ECO:0000313" key="4">
    <source>
        <dbReference type="Proteomes" id="UP000036277"/>
    </source>
</evidence>
<gene>
    <name evidence="3" type="ORF">AB204_07555</name>
</gene>
<dbReference type="RefSeq" id="WP_047962771.1">
    <property type="nucleotide sequence ID" value="NZ_CAWMBG010000042.1"/>
</dbReference>
<evidence type="ECO:0000256" key="1">
    <source>
        <dbReference type="ARBA" id="ARBA00022801"/>
    </source>
</evidence>